<protein>
    <submittedName>
        <fullName evidence="1">Uncharacterized protein</fullName>
    </submittedName>
</protein>
<sequence>MSVFNQLLRQILTLQQDSGHTIHIPQPQHSELRSYNIDGGDPFDSHQNSALLDRLEQTPCAELFLIEWSMTNSATMIESGLHLFLNRQQAQQWRDQHPNPLYHSLPIEPLSAERAARELTLIRQTLAEPCSSN</sequence>
<reference evidence="1 2" key="1">
    <citation type="submission" date="2018-07" db="EMBL/GenBank/DDBJ databases">
        <title>Motiliproteus coralliicola sp. nov., a bacterium isolated from Coral.</title>
        <authorList>
            <person name="Wang G."/>
        </authorList>
    </citation>
    <scope>NUCLEOTIDE SEQUENCE [LARGE SCALE GENOMIC DNA]</scope>
    <source>
        <strain evidence="1 2">C34</strain>
    </source>
</reference>
<gene>
    <name evidence="1" type="ORF">DV711_16890</name>
</gene>
<dbReference type="RefSeq" id="WP_114696911.1">
    <property type="nucleotide sequence ID" value="NZ_QQOH01000005.1"/>
</dbReference>
<organism evidence="1 2">
    <name type="scientific">Motiliproteus coralliicola</name>
    <dbReference type="NCBI Taxonomy" id="2283196"/>
    <lineage>
        <taxon>Bacteria</taxon>
        <taxon>Pseudomonadati</taxon>
        <taxon>Pseudomonadota</taxon>
        <taxon>Gammaproteobacteria</taxon>
        <taxon>Oceanospirillales</taxon>
        <taxon>Oceanospirillaceae</taxon>
        <taxon>Motiliproteus</taxon>
    </lineage>
</organism>
<name>A0A369WFT6_9GAMM</name>
<evidence type="ECO:0000313" key="2">
    <source>
        <dbReference type="Proteomes" id="UP000253769"/>
    </source>
</evidence>
<evidence type="ECO:0000313" key="1">
    <source>
        <dbReference type="EMBL" id="RDE18335.1"/>
    </source>
</evidence>
<proteinExistence type="predicted"/>
<keyword evidence="2" id="KW-1185">Reference proteome</keyword>
<accession>A0A369WFT6</accession>
<dbReference type="Proteomes" id="UP000253769">
    <property type="component" value="Unassembled WGS sequence"/>
</dbReference>
<dbReference type="AlphaFoldDB" id="A0A369WFT6"/>
<comment type="caution">
    <text evidence="1">The sequence shown here is derived from an EMBL/GenBank/DDBJ whole genome shotgun (WGS) entry which is preliminary data.</text>
</comment>
<dbReference type="EMBL" id="QQOH01000005">
    <property type="protein sequence ID" value="RDE18335.1"/>
    <property type="molecule type" value="Genomic_DNA"/>
</dbReference>